<dbReference type="EMBL" id="JH651379">
    <property type="protein sequence ID" value="EIJ40432.1"/>
    <property type="molecule type" value="Genomic_DNA"/>
</dbReference>
<keyword evidence="1" id="KW-0472">Membrane</keyword>
<accession>I3C9Y9</accession>
<feature type="transmembrane region" description="Helical" evidence="1">
    <location>
        <begin position="85"/>
        <end position="103"/>
    </location>
</feature>
<keyword evidence="3" id="KW-1185">Reference proteome</keyword>
<organism evidence="2 3">
    <name type="scientific">Galbibacter orientalis DSM 19592</name>
    <dbReference type="NCBI Taxonomy" id="926559"/>
    <lineage>
        <taxon>Bacteria</taxon>
        <taxon>Pseudomonadati</taxon>
        <taxon>Bacteroidota</taxon>
        <taxon>Flavobacteriia</taxon>
        <taxon>Flavobacteriales</taxon>
        <taxon>Flavobacteriaceae</taxon>
        <taxon>Galbibacter</taxon>
    </lineage>
</organism>
<keyword evidence="1" id="KW-0812">Transmembrane</keyword>
<evidence type="ECO:0000313" key="2">
    <source>
        <dbReference type="EMBL" id="EIJ40432.1"/>
    </source>
</evidence>
<evidence type="ECO:0000313" key="3">
    <source>
        <dbReference type="Proteomes" id="UP000004690"/>
    </source>
</evidence>
<dbReference type="HOGENOM" id="CLU_2219577_0_0_10"/>
<keyword evidence="1" id="KW-1133">Transmembrane helix</keyword>
<protein>
    <submittedName>
        <fullName evidence="2">Uncharacterized protein</fullName>
    </submittedName>
</protein>
<name>I3C9Y9_9FLAO</name>
<proteinExistence type="predicted"/>
<evidence type="ECO:0000256" key="1">
    <source>
        <dbReference type="SAM" id="Phobius"/>
    </source>
</evidence>
<sequence length="106" mass="12310">MASAAKTLIRRIVTESFEIRSAARQHFGYRFSTSLSNKFIGYDAFFFVSFLLGEKEMRSMKSIVFGLGTRANKSLKTTMYFYRRLLVADYLLLQFLFGALNYLDML</sequence>
<reference evidence="2 3" key="1">
    <citation type="submission" date="2012-02" db="EMBL/GenBank/DDBJ databases">
        <title>Improved High-Quality Draft genome of Joostella marina DSM 19592.</title>
        <authorList>
            <consortium name="US DOE Joint Genome Institute (JGI-PGF)"/>
            <person name="Lucas S."/>
            <person name="Copeland A."/>
            <person name="Lapidus A."/>
            <person name="Bruce D."/>
            <person name="Goodwin L."/>
            <person name="Pitluck S."/>
            <person name="Peters L."/>
            <person name="Chertkov O."/>
            <person name="Ovchinnikova G."/>
            <person name="Kyrpides N."/>
            <person name="Mavromatis K."/>
            <person name="Detter J.C."/>
            <person name="Han C."/>
            <person name="Land M."/>
            <person name="Hauser L."/>
            <person name="Markowitz V."/>
            <person name="Cheng J.-F."/>
            <person name="Hugenholtz P."/>
            <person name="Woyke T."/>
            <person name="Wu D."/>
            <person name="Tindall B."/>
            <person name="Brambilla E."/>
            <person name="Klenk H.-P."/>
            <person name="Eisen J.A."/>
        </authorList>
    </citation>
    <scope>NUCLEOTIDE SEQUENCE [LARGE SCALE GENOMIC DNA]</scope>
    <source>
        <strain evidence="2 3">DSM 19592</strain>
    </source>
</reference>
<gene>
    <name evidence="2" type="ORF">JoomaDRAFT_3491</name>
</gene>
<dbReference type="AlphaFoldDB" id="I3C9Y9"/>
<dbReference type="Proteomes" id="UP000004690">
    <property type="component" value="Unassembled WGS sequence"/>
</dbReference>